<reference evidence="16" key="1">
    <citation type="submission" date="2025-08" db="UniProtKB">
        <authorList>
            <consortium name="Ensembl"/>
        </authorList>
    </citation>
    <scope>IDENTIFICATION</scope>
</reference>
<sequence length="208" mass="24150">MDHDVELDQIVSTILSLEEDYPVLVLPQSVYENTMLSSFLQPFPSSQPPEKIQGPLLCTEVEEQIQVVPSPGLETTHEAEASKPLDQGILAEEMHHNPQGMFLNNTHSKGVKRPFTEEEEEGCSRYTSIDDIIPTSSLKKKYQRAQYNEEQTTFLLDQFQEDPYPDFMKRCQISNITRISEPRVQVWFQNRRARHRKKNQNSDNSYDF</sequence>
<keyword evidence="11 13" id="KW-0539">Nucleus</keyword>
<dbReference type="PANTHER" id="PTHR46123">
    <property type="entry name" value="MIX-TYPE HOMEOBOX GENE 1-RELATED"/>
    <property type="match status" value="1"/>
</dbReference>
<dbReference type="OrthoDB" id="6159439at2759"/>
<dbReference type="FunFam" id="1.10.10.60:FF:000499">
    <property type="entry name" value="Siamois homeodomain 1"/>
    <property type="match status" value="1"/>
</dbReference>
<dbReference type="Ensembl" id="ENSLLET00000012169.1">
    <property type="protein sequence ID" value="ENSLLEP00000011698.1"/>
    <property type="gene ID" value="ENSLLEG00000007464.1"/>
</dbReference>
<dbReference type="GO" id="GO:0007369">
    <property type="term" value="P:gastrulation"/>
    <property type="evidence" value="ECO:0007669"/>
    <property type="project" value="UniProtKB-KW"/>
</dbReference>
<dbReference type="InterPro" id="IPR001356">
    <property type="entry name" value="HD"/>
</dbReference>
<dbReference type="SUPFAM" id="SSF46689">
    <property type="entry name" value="Homeodomain-like"/>
    <property type="match status" value="1"/>
</dbReference>
<keyword evidence="6 13" id="KW-0238">DNA-binding</keyword>
<evidence type="ECO:0000256" key="12">
    <source>
        <dbReference type="ARBA" id="ARBA00072613"/>
    </source>
</evidence>
<evidence type="ECO:0000313" key="16">
    <source>
        <dbReference type="Ensembl" id="ENSLLEP00000011698.1"/>
    </source>
</evidence>
<feature type="DNA-binding region" description="Homeobox" evidence="13">
    <location>
        <begin position="140"/>
        <end position="199"/>
    </location>
</feature>
<dbReference type="Proteomes" id="UP000694569">
    <property type="component" value="Unplaced"/>
</dbReference>
<evidence type="ECO:0000313" key="17">
    <source>
        <dbReference type="Proteomes" id="UP000694569"/>
    </source>
</evidence>
<comment type="subcellular location">
    <subcellularLocation>
        <location evidence="1 13 14">Nucleus</location>
    </subcellularLocation>
</comment>
<dbReference type="GO" id="GO:0000981">
    <property type="term" value="F:DNA-binding transcription factor activity, RNA polymerase II-specific"/>
    <property type="evidence" value="ECO:0007669"/>
    <property type="project" value="InterPro"/>
</dbReference>
<keyword evidence="10" id="KW-0306">Gastrulation</keyword>
<evidence type="ECO:0000256" key="8">
    <source>
        <dbReference type="ARBA" id="ARBA00023159"/>
    </source>
</evidence>
<keyword evidence="9" id="KW-0804">Transcription</keyword>
<keyword evidence="8" id="KW-0010">Activator</keyword>
<organism evidence="16 17">
    <name type="scientific">Leptobrachium leishanense</name>
    <name type="common">Leishan spiny toad</name>
    <dbReference type="NCBI Taxonomy" id="445787"/>
    <lineage>
        <taxon>Eukaryota</taxon>
        <taxon>Metazoa</taxon>
        <taxon>Chordata</taxon>
        <taxon>Craniata</taxon>
        <taxon>Vertebrata</taxon>
        <taxon>Euteleostomi</taxon>
        <taxon>Amphibia</taxon>
        <taxon>Batrachia</taxon>
        <taxon>Anura</taxon>
        <taxon>Pelobatoidea</taxon>
        <taxon>Megophryidae</taxon>
        <taxon>Leptobrachium</taxon>
    </lineage>
</organism>
<dbReference type="InterPro" id="IPR009057">
    <property type="entry name" value="Homeodomain-like_sf"/>
</dbReference>
<dbReference type="GO" id="GO:0030154">
    <property type="term" value="P:cell differentiation"/>
    <property type="evidence" value="ECO:0007669"/>
    <property type="project" value="UniProtKB-KW"/>
</dbReference>
<evidence type="ECO:0000256" key="14">
    <source>
        <dbReference type="RuleBase" id="RU000682"/>
    </source>
</evidence>
<keyword evidence="4" id="KW-0524">Neurogenesis</keyword>
<dbReference type="SMART" id="SM00389">
    <property type="entry name" value="HOX"/>
    <property type="match status" value="1"/>
</dbReference>
<dbReference type="PANTHER" id="PTHR46123:SF8">
    <property type="entry name" value="HOMEOBOX PROTEIN SIAMOIS"/>
    <property type="match status" value="1"/>
</dbReference>
<accession>A0A8C5MGE2</accession>
<evidence type="ECO:0000256" key="6">
    <source>
        <dbReference type="ARBA" id="ARBA00023125"/>
    </source>
</evidence>
<evidence type="ECO:0000256" key="5">
    <source>
        <dbReference type="ARBA" id="ARBA00023015"/>
    </source>
</evidence>
<keyword evidence="3" id="KW-0221">Differentiation</keyword>
<keyword evidence="7 13" id="KW-0371">Homeobox</keyword>
<dbReference type="GO" id="GO:0007399">
    <property type="term" value="P:nervous system development"/>
    <property type="evidence" value="ECO:0007669"/>
    <property type="project" value="UniProtKB-KW"/>
</dbReference>
<dbReference type="CDD" id="cd00086">
    <property type="entry name" value="homeodomain"/>
    <property type="match status" value="1"/>
</dbReference>
<evidence type="ECO:0000256" key="11">
    <source>
        <dbReference type="ARBA" id="ARBA00023242"/>
    </source>
</evidence>
<evidence type="ECO:0000256" key="1">
    <source>
        <dbReference type="ARBA" id="ARBA00004123"/>
    </source>
</evidence>
<keyword evidence="17" id="KW-1185">Reference proteome</keyword>
<evidence type="ECO:0000256" key="3">
    <source>
        <dbReference type="ARBA" id="ARBA00022782"/>
    </source>
</evidence>
<dbReference type="PROSITE" id="PS00027">
    <property type="entry name" value="HOMEOBOX_1"/>
    <property type="match status" value="1"/>
</dbReference>
<dbReference type="Gene3D" id="1.10.10.60">
    <property type="entry name" value="Homeodomain-like"/>
    <property type="match status" value="1"/>
</dbReference>
<dbReference type="InterPro" id="IPR051306">
    <property type="entry name" value="Homeobox_regulator"/>
</dbReference>
<evidence type="ECO:0000256" key="13">
    <source>
        <dbReference type="PROSITE-ProRule" id="PRU00108"/>
    </source>
</evidence>
<dbReference type="GO" id="GO:0000977">
    <property type="term" value="F:RNA polymerase II transcription regulatory region sequence-specific DNA binding"/>
    <property type="evidence" value="ECO:0007669"/>
    <property type="project" value="TreeGrafter"/>
</dbReference>
<proteinExistence type="predicted"/>
<evidence type="ECO:0000256" key="9">
    <source>
        <dbReference type="ARBA" id="ARBA00023163"/>
    </source>
</evidence>
<feature type="domain" description="Homeobox" evidence="15">
    <location>
        <begin position="138"/>
        <end position="198"/>
    </location>
</feature>
<keyword evidence="5" id="KW-0805">Transcription regulation</keyword>
<dbReference type="Pfam" id="PF00046">
    <property type="entry name" value="Homeodomain"/>
    <property type="match status" value="1"/>
</dbReference>
<protein>
    <recommendedName>
        <fullName evidence="12">Homeobox protein siamois</fullName>
    </recommendedName>
</protein>
<dbReference type="AlphaFoldDB" id="A0A8C5MGE2"/>
<dbReference type="PROSITE" id="PS50071">
    <property type="entry name" value="HOMEOBOX_2"/>
    <property type="match status" value="1"/>
</dbReference>
<keyword evidence="2" id="KW-0217">Developmental protein</keyword>
<name>A0A8C5MGE2_9ANUR</name>
<reference evidence="16" key="2">
    <citation type="submission" date="2025-09" db="UniProtKB">
        <authorList>
            <consortium name="Ensembl"/>
        </authorList>
    </citation>
    <scope>IDENTIFICATION</scope>
</reference>
<evidence type="ECO:0000256" key="7">
    <source>
        <dbReference type="ARBA" id="ARBA00023155"/>
    </source>
</evidence>
<dbReference type="InterPro" id="IPR017970">
    <property type="entry name" value="Homeobox_CS"/>
</dbReference>
<evidence type="ECO:0000256" key="4">
    <source>
        <dbReference type="ARBA" id="ARBA00022902"/>
    </source>
</evidence>
<evidence type="ECO:0000256" key="2">
    <source>
        <dbReference type="ARBA" id="ARBA00022473"/>
    </source>
</evidence>
<evidence type="ECO:0000256" key="10">
    <source>
        <dbReference type="ARBA" id="ARBA00023218"/>
    </source>
</evidence>
<dbReference type="GO" id="GO:0005634">
    <property type="term" value="C:nucleus"/>
    <property type="evidence" value="ECO:0007669"/>
    <property type="project" value="UniProtKB-SubCell"/>
</dbReference>
<evidence type="ECO:0000259" key="15">
    <source>
        <dbReference type="PROSITE" id="PS50071"/>
    </source>
</evidence>